<feature type="compositionally biased region" description="Acidic residues" evidence="7">
    <location>
        <begin position="818"/>
        <end position="854"/>
    </location>
</feature>
<dbReference type="SMART" id="SM00129">
    <property type="entry name" value="KISc"/>
    <property type="match status" value="1"/>
</dbReference>
<evidence type="ECO:0000256" key="3">
    <source>
        <dbReference type="ARBA" id="ARBA00022840"/>
    </source>
</evidence>
<dbReference type="GO" id="GO:0005874">
    <property type="term" value="C:microtubule"/>
    <property type="evidence" value="ECO:0007669"/>
    <property type="project" value="UniProtKB-KW"/>
</dbReference>
<feature type="region of interest" description="Disordered" evidence="7">
    <location>
        <begin position="1"/>
        <end position="87"/>
    </location>
</feature>
<dbReference type="InterPro" id="IPR027640">
    <property type="entry name" value="Kinesin-like_fam"/>
</dbReference>
<dbReference type="EMBL" id="JACETU010000002">
    <property type="protein sequence ID" value="KAF7437162.1"/>
    <property type="molecule type" value="Genomic_DNA"/>
</dbReference>
<protein>
    <recommendedName>
        <fullName evidence="6">Kinesin-like protein</fullName>
    </recommendedName>
</protein>
<keyword evidence="2 5" id="KW-0547">Nucleotide-binding</keyword>
<dbReference type="GeneID" id="59373816"/>
<dbReference type="GO" id="GO:0005871">
    <property type="term" value="C:kinesin complex"/>
    <property type="evidence" value="ECO:0007669"/>
    <property type="project" value="TreeGrafter"/>
</dbReference>
<dbReference type="InterPro" id="IPR001752">
    <property type="entry name" value="Kinesin_motor_dom"/>
</dbReference>
<dbReference type="InterPro" id="IPR027417">
    <property type="entry name" value="P-loop_NTPase"/>
</dbReference>
<evidence type="ECO:0000256" key="4">
    <source>
        <dbReference type="ARBA" id="ARBA00023175"/>
    </source>
</evidence>
<feature type="compositionally biased region" description="Acidic residues" evidence="7">
    <location>
        <begin position="917"/>
        <end position="927"/>
    </location>
</feature>
<dbReference type="Proteomes" id="UP000623687">
    <property type="component" value="Unassembled WGS sequence"/>
</dbReference>
<feature type="compositionally biased region" description="Polar residues" evidence="7">
    <location>
        <begin position="759"/>
        <end position="775"/>
    </location>
</feature>
<dbReference type="GO" id="GO:0007018">
    <property type="term" value="P:microtubule-based movement"/>
    <property type="evidence" value="ECO:0007669"/>
    <property type="project" value="InterPro"/>
</dbReference>
<dbReference type="GO" id="GO:0016887">
    <property type="term" value="F:ATP hydrolysis activity"/>
    <property type="evidence" value="ECO:0007669"/>
    <property type="project" value="TreeGrafter"/>
</dbReference>
<feature type="compositionally biased region" description="Acidic residues" evidence="7">
    <location>
        <begin position="743"/>
        <end position="753"/>
    </location>
</feature>
<sequence length="972" mass="106704">MPPKTATRASTRTKATGIPTTTRTTRAAAKAGSSTPEPPAATAVPKKATSRKPLVNKNDEDVAKPPARAKPTSKTKTVSKITQEDKHEREPITAFLRIRPNLNNDDSASQPYLTHLNDTSVRMSDPNATGQAGSRFRISTVPPSSVYTFSHIFPPDVTQSDFFNKTTLPMVHDVLSGQNGLLFTYGVTNSGKTFTIQGGNTEGSAGILPRTLDVMFNSIDGLHADGKFRPVRLHGIESADASDSKPPKTAPAPAVTQVLGQNFDDGLSSVDADRDPTVLKLDRNYEYSIWLSYAEVYNEKIYDLLDAVSNETTPASNIPRSNSNSSLLLTRTALNLRPSPSDDTGSDTPGKYISGLKQFRVHNATEAKALVKMGQLHRRVFGTLANRESSRSHGIVILKVVRGHRGERDDPTALQISRLTLVDLAGSERTKHTHTTGDRLKEAGNINKSLMVLGQCMEVMRSNQRRLAASLAHEGFGSDARMDTRDVKKGLALVPFRHSKLTELLMDYFVGDGRVVMIVNVNPYDTGYDENSHVMKFSALAREVYVTPGPAPMPRVPPTPSKLLPRKSQTTRKVTIETNAPGRKSSTAVLTVLEGESYQHNIKMRYSSKVTFSEEEPDEGQGNDSAEFANPLVDALFDEIEVLHAQLFECELKCAVIEAETREEVMKEMEERMRTMEKMYARRIMNEVERNETKTDAKIEFLHQSGLFISPLPTEALPEMITVQSNIIEEVDVEIDLVGSGEEIVEESEDSDVADSRSPSPSVRPQHKSANNAQSKPAAKVRYSMGRKEVVQTPPEGPAAVRLPSDEEDGNTTGTEGNTEDGDEGGEGENDDEEDEEEGGSDEEDDDDSDDWQPEEAQKAKPKNIRSSPQTKPSASKGKSAQVSALRESIDSLSIEDPDELVAAPAAKKYRPRIESLDEGLSDEEEDIPKKKGKRKLGKKPVLTEEQIERAAVKVDRLQPNGNIRRLTGRLG</sequence>
<keyword evidence="3 5" id="KW-0067">ATP-binding</keyword>
<proteinExistence type="inferred from homology"/>
<evidence type="ECO:0000313" key="9">
    <source>
        <dbReference type="EMBL" id="KAF7437162.1"/>
    </source>
</evidence>
<dbReference type="VEuPathDB" id="FungiDB:PC9H_003998"/>
<keyword evidence="4 5" id="KW-0505">Motor protein</keyword>
<dbReference type="AlphaFoldDB" id="A0A8H7A2Z7"/>
<evidence type="ECO:0000256" key="5">
    <source>
        <dbReference type="PROSITE-ProRule" id="PRU00283"/>
    </source>
</evidence>
<dbReference type="Gene3D" id="3.40.850.10">
    <property type="entry name" value="Kinesin motor domain"/>
    <property type="match status" value="1"/>
</dbReference>
<dbReference type="RefSeq" id="XP_036635061.1">
    <property type="nucleotide sequence ID" value="XM_036773588.1"/>
</dbReference>
<feature type="compositionally biased region" description="Pro residues" evidence="7">
    <location>
        <begin position="550"/>
        <end position="560"/>
    </location>
</feature>
<evidence type="ECO:0000256" key="7">
    <source>
        <dbReference type="SAM" id="MobiDB-lite"/>
    </source>
</evidence>
<gene>
    <name evidence="9" type="ORF">PC9H_003998</name>
</gene>
<dbReference type="GO" id="GO:0003777">
    <property type="term" value="F:microtubule motor activity"/>
    <property type="evidence" value="ECO:0007669"/>
    <property type="project" value="InterPro"/>
</dbReference>
<dbReference type="Pfam" id="PF00225">
    <property type="entry name" value="Kinesin"/>
    <property type="match status" value="1"/>
</dbReference>
<feature type="region of interest" description="Disordered" evidence="7">
    <location>
        <begin position="743"/>
        <end position="940"/>
    </location>
</feature>
<accession>A0A8H7A2Z7</accession>
<feature type="compositionally biased region" description="Polar residues" evidence="7">
    <location>
        <begin position="72"/>
        <end position="81"/>
    </location>
</feature>
<dbReference type="PRINTS" id="PR00380">
    <property type="entry name" value="KINESINHEAVY"/>
</dbReference>
<keyword evidence="1 6" id="KW-0493">Microtubule</keyword>
<dbReference type="PANTHER" id="PTHR24115:SF1008">
    <property type="entry name" value="KINESIN-LIKE PROTEIN SUBITO"/>
    <property type="match status" value="1"/>
</dbReference>
<dbReference type="SUPFAM" id="SSF52540">
    <property type="entry name" value="P-loop containing nucleoside triphosphate hydrolases"/>
    <property type="match status" value="1"/>
</dbReference>
<dbReference type="GO" id="GO:0008017">
    <property type="term" value="F:microtubule binding"/>
    <property type="evidence" value="ECO:0007669"/>
    <property type="project" value="InterPro"/>
</dbReference>
<evidence type="ECO:0000256" key="1">
    <source>
        <dbReference type="ARBA" id="ARBA00022701"/>
    </source>
</evidence>
<organism evidence="9 10">
    <name type="scientific">Pleurotus ostreatus</name>
    <name type="common">Oyster mushroom</name>
    <name type="synonym">White-rot fungus</name>
    <dbReference type="NCBI Taxonomy" id="5322"/>
    <lineage>
        <taxon>Eukaryota</taxon>
        <taxon>Fungi</taxon>
        <taxon>Dikarya</taxon>
        <taxon>Basidiomycota</taxon>
        <taxon>Agaricomycotina</taxon>
        <taxon>Agaricomycetes</taxon>
        <taxon>Agaricomycetidae</taxon>
        <taxon>Agaricales</taxon>
        <taxon>Pleurotineae</taxon>
        <taxon>Pleurotaceae</taxon>
        <taxon>Pleurotus</taxon>
    </lineage>
</organism>
<evidence type="ECO:0000256" key="6">
    <source>
        <dbReference type="RuleBase" id="RU000394"/>
    </source>
</evidence>
<name>A0A8H7A2Z7_PLEOS</name>
<dbReference type="PROSITE" id="PS50067">
    <property type="entry name" value="KINESIN_MOTOR_2"/>
    <property type="match status" value="1"/>
</dbReference>
<comment type="similarity">
    <text evidence="5 6">Belongs to the TRAFAC class myosin-kinesin ATPase superfamily. Kinesin family.</text>
</comment>
<dbReference type="PANTHER" id="PTHR24115">
    <property type="entry name" value="KINESIN-RELATED"/>
    <property type="match status" value="1"/>
</dbReference>
<dbReference type="GO" id="GO:0005634">
    <property type="term" value="C:nucleus"/>
    <property type="evidence" value="ECO:0007669"/>
    <property type="project" value="TreeGrafter"/>
</dbReference>
<dbReference type="GO" id="GO:0005524">
    <property type="term" value="F:ATP binding"/>
    <property type="evidence" value="ECO:0007669"/>
    <property type="project" value="UniProtKB-UniRule"/>
</dbReference>
<feature type="domain" description="Kinesin motor" evidence="8">
    <location>
        <begin position="91"/>
        <end position="544"/>
    </location>
</feature>
<comment type="caution">
    <text evidence="9">The sequence shown here is derived from an EMBL/GenBank/DDBJ whole genome shotgun (WGS) entry which is preliminary data.</text>
</comment>
<evidence type="ECO:0000259" key="8">
    <source>
        <dbReference type="PROSITE" id="PS50067"/>
    </source>
</evidence>
<feature type="compositionally biased region" description="Low complexity" evidence="7">
    <location>
        <begin position="1"/>
        <end position="47"/>
    </location>
</feature>
<dbReference type="OrthoDB" id="123929at2759"/>
<keyword evidence="10" id="KW-1185">Reference proteome</keyword>
<feature type="compositionally biased region" description="Polar residues" evidence="7">
    <location>
        <begin position="865"/>
        <end position="883"/>
    </location>
</feature>
<reference evidence="9" key="1">
    <citation type="submission" date="2019-07" db="EMBL/GenBank/DDBJ databases">
        <authorList>
            <person name="Palmer J.M."/>
        </authorList>
    </citation>
    <scope>NUCLEOTIDE SEQUENCE</scope>
    <source>
        <strain evidence="9">PC9</strain>
    </source>
</reference>
<dbReference type="InterPro" id="IPR036961">
    <property type="entry name" value="Kinesin_motor_dom_sf"/>
</dbReference>
<dbReference type="PROSITE" id="PS00411">
    <property type="entry name" value="KINESIN_MOTOR_1"/>
    <property type="match status" value="1"/>
</dbReference>
<dbReference type="InterPro" id="IPR019821">
    <property type="entry name" value="Kinesin_motor_CS"/>
</dbReference>
<evidence type="ECO:0000256" key="2">
    <source>
        <dbReference type="ARBA" id="ARBA00022741"/>
    </source>
</evidence>
<feature type="region of interest" description="Disordered" evidence="7">
    <location>
        <begin position="550"/>
        <end position="571"/>
    </location>
</feature>
<feature type="binding site" evidence="5">
    <location>
        <begin position="186"/>
        <end position="193"/>
    </location>
    <ligand>
        <name>ATP</name>
        <dbReference type="ChEBI" id="CHEBI:30616"/>
    </ligand>
</feature>
<evidence type="ECO:0000313" key="10">
    <source>
        <dbReference type="Proteomes" id="UP000623687"/>
    </source>
</evidence>